<keyword evidence="1" id="KW-0812">Transmembrane</keyword>
<dbReference type="EMBL" id="QOVM01000004">
    <property type="protein sequence ID" value="RXG22090.1"/>
    <property type="molecule type" value="Genomic_DNA"/>
</dbReference>
<dbReference type="AlphaFoldDB" id="A0A4Q0P637"/>
<dbReference type="Proteomes" id="UP000289238">
    <property type="component" value="Unassembled WGS sequence"/>
</dbReference>
<accession>A0A4Q0P637</accession>
<dbReference type="RefSeq" id="WP_128757987.1">
    <property type="nucleotide sequence ID" value="NZ_QOVM01000004.1"/>
</dbReference>
<keyword evidence="1" id="KW-0472">Membrane</keyword>
<keyword evidence="3" id="KW-1185">Reference proteome</keyword>
<evidence type="ECO:0000313" key="3">
    <source>
        <dbReference type="Proteomes" id="UP000289238"/>
    </source>
</evidence>
<sequence length="147" mass="16108">MNELKKEERSWWSRNWKWVVPTGGCLTLIILGVILLGSAIFGFVNKVQSSSGGDAAFEIVKNNPAIIEALGEPIEKAGFGSFHVNYENGAKTAEASFPIKGPKGSADVEINSYGDGETVTYELFQVTIEHTSQIIDLRENPLEKADY</sequence>
<evidence type="ECO:0000313" key="2">
    <source>
        <dbReference type="EMBL" id="RXG22090.1"/>
    </source>
</evidence>
<comment type="caution">
    <text evidence="2">The sequence shown here is derived from an EMBL/GenBank/DDBJ whole genome shotgun (WGS) entry which is preliminary data.</text>
</comment>
<reference evidence="2 3" key="1">
    <citation type="submission" date="2018-07" db="EMBL/GenBank/DDBJ databases">
        <title>Leeuwenhoekiella genomics.</title>
        <authorList>
            <person name="Tahon G."/>
            <person name="Willems A."/>
        </authorList>
    </citation>
    <scope>NUCLEOTIDE SEQUENCE [LARGE SCALE GENOMIC DNA]</scope>
    <source>
        <strain evidence="2 3">LMG 22550</strain>
    </source>
</reference>
<proteinExistence type="predicted"/>
<gene>
    <name evidence="2" type="ORF">DSM00_2154</name>
</gene>
<protein>
    <submittedName>
        <fullName evidence="2">Cytochrome oxidase complex assembly protein 1</fullName>
    </submittedName>
</protein>
<dbReference type="Pfam" id="PF08695">
    <property type="entry name" value="Coa1"/>
    <property type="match status" value="1"/>
</dbReference>
<keyword evidence="1" id="KW-1133">Transmembrane helix</keyword>
<dbReference type="OrthoDB" id="1178263at2"/>
<dbReference type="InterPro" id="IPR014807">
    <property type="entry name" value="Coa1"/>
</dbReference>
<evidence type="ECO:0000256" key="1">
    <source>
        <dbReference type="SAM" id="Phobius"/>
    </source>
</evidence>
<name>A0A4Q0P637_9FLAO</name>
<feature type="transmembrane region" description="Helical" evidence="1">
    <location>
        <begin position="20"/>
        <end position="44"/>
    </location>
</feature>
<organism evidence="2 3">
    <name type="scientific">Leeuwenhoekiella aequorea</name>
    <dbReference type="NCBI Taxonomy" id="283736"/>
    <lineage>
        <taxon>Bacteria</taxon>
        <taxon>Pseudomonadati</taxon>
        <taxon>Bacteroidota</taxon>
        <taxon>Flavobacteriia</taxon>
        <taxon>Flavobacteriales</taxon>
        <taxon>Flavobacteriaceae</taxon>
        <taxon>Leeuwenhoekiella</taxon>
    </lineage>
</organism>